<evidence type="ECO:0000259" key="1">
    <source>
        <dbReference type="Pfam" id="PF12657"/>
    </source>
</evidence>
<dbReference type="Pfam" id="PF12660">
    <property type="entry name" value="zf-TFIIIC"/>
    <property type="match status" value="1"/>
</dbReference>
<dbReference type="STRING" id="27342.A0A0H2S8P2"/>
<dbReference type="InterPro" id="IPR024761">
    <property type="entry name" value="TFIIIC_delta_N"/>
</dbReference>
<accession>A0A0H2S8P2</accession>
<dbReference type="Proteomes" id="UP000053477">
    <property type="component" value="Unassembled WGS sequence"/>
</dbReference>
<dbReference type="Gene3D" id="2.130.10.10">
    <property type="entry name" value="YVTN repeat-like/Quinoprotein amine dehydrogenase"/>
    <property type="match status" value="1"/>
</dbReference>
<dbReference type="GO" id="GO:0004402">
    <property type="term" value="F:histone acetyltransferase activity"/>
    <property type="evidence" value="ECO:0007669"/>
    <property type="project" value="InterPro"/>
</dbReference>
<proteinExistence type="predicted"/>
<gene>
    <name evidence="3" type="ORF">SCHPADRAFT_867427</name>
</gene>
<evidence type="ECO:0000259" key="2">
    <source>
        <dbReference type="Pfam" id="PF12660"/>
    </source>
</evidence>
<dbReference type="GO" id="GO:0000127">
    <property type="term" value="C:transcription factor TFIIIC complex"/>
    <property type="evidence" value="ECO:0007669"/>
    <property type="project" value="InterPro"/>
</dbReference>
<dbReference type="GO" id="GO:0006384">
    <property type="term" value="P:transcription initiation at RNA polymerase III promoter"/>
    <property type="evidence" value="ECO:0007669"/>
    <property type="project" value="InterPro"/>
</dbReference>
<dbReference type="SUPFAM" id="SSF50978">
    <property type="entry name" value="WD40 repeat-like"/>
    <property type="match status" value="1"/>
</dbReference>
<dbReference type="FunCoup" id="A0A0H2S8P2">
    <property type="interactions" value="4"/>
</dbReference>
<sequence length="799" mass="88553">MDESQLFCSLNLPSAALQPSISTVQWSEDGQLFLTTKGVICILTPQLGINYEDLSSTSSLTDKRNNYDSKDGDFILRWYRNVIDFDRSSMCQPWPTLSQEWGALSLGSLDFSWRSVTLSPSNLSRTSGCFMAALNTNLEVSLWCATKNHLREAWIKIQDITAALKALPLSDDDTLGASHERQTYHLILHAQTNCISWSSQADFGLTPNPLVDGSLLALGNRAGSVIIMRSDENCTVQSIKVIHIADEWITHLAWGPWKITSVGECETFLACGCSNGSIAILRVTQKFVPHADISPLKDSSEIQVDFYVLNTKASATDKRGISALKWIESANNTHTLLYAKPGFIYFYRMEDSGNPDGRELCQLRLKAQRTSACSSSLTPVVGVTHLQSLDALIVTLFDGSFHIVHDVSTLPVLGEELMDLDGGAPGKPTSESISRTARQVFVKAEGGSVQHTDANRTSGTASFDGLGTVLWVHETCRPGDFSYTPDARRNNYIVVSNILSESDISNGVLETIRYILSGARKVLSQSPISILRPVLLHLSRKDVFNGIWQIIPELLAFDSSDVGWDVPVHPFTTSTEVARRGYRQSLRVHLYGWESFQSCRLRLALADFCWKLAPNENIRRKFGEVAAHTLNNISFRFLQVIAKHAIAAMDDVCDKDIRFLMRLVVQSLIDGHPEGLRNAGNELHESLRRKFPSAPDIFNLDEPCPACNAPIPLDDLRNAKCPQGHIWARCSITSFVLSTPMVRTCIGCTRKAFLPPSMRTGNAATALWIPEAGRSWIVDELLEATRVCVYCGNHFVQLL</sequence>
<organism evidence="3 4">
    <name type="scientific">Schizopora paradoxa</name>
    <dbReference type="NCBI Taxonomy" id="27342"/>
    <lineage>
        <taxon>Eukaryota</taxon>
        <taxon>Fungi</taxon>
        <taxon>Dikarya</taxon>
        <taxon>Basidiomycota</taxon>
        <taxon>Agaricomycotina</taxon>
        <taxon>Agaricomycetes</taxon>
        <taxon>Hymenochaetales</taxon>
        <taxon>Schizoporaceae</taxon>
        <taxon>Schizopora</taxon>
    </lineage>
</organism>
<dbReference type="EMBL" id="KQ085899">
    <property type="protein sequence ID" value="KLO17998.1"/>
    <property type="molecule type" value="Genomic_DNA"/>
</dbReference>
<dbReference type="AlphaFoldDB" id="A0A0H2S8P2"/>
<evidence type="ECO:0000313" key="3">
    <source>
        <dbReference type="EMBL" id="KLO17998.1"/>
    </source>
</evidence>
<feature type="domain" description="Transcription factor IIIC putative zinc-finger" evidence="2">
    <location>
        <begin position="699"/>
        <end position="795"/>
    </location>
</feature>
<dbReference type="InterPro" id="IPR044230">
    <property type="entry name" value="GTF3C4"/>
</dbReference>
<dbReference type="InterPro" id="IPR015943">
    <property type="entry name" value="WD40/YVTN_repeat-like_dom_sf"/>
</dbReference>
<keyword evidence="4" id="KW-1185">Reference proteome</keyword>
<evidence type="ECO:0000313" key="4">
    <source>
        <dbReference type="Proteomes" id="UP000053477"/>
    </source>
</evidence>
<dbReference type="InParanoid" id="A0A0H2S8P2"/>
<dbReference type="PANTHER" id="PTHR15496">
    <property type="entry name" value="GENERAL TRANSCRIPTION FACTOR 3C POLYPEPTIDE 4 FAMILY"/>
    <property type="match status" value="1"/>
</dbReference>
<dbReference type="PANTHER" id="PTHR15496:SF2">
    <property type="entry name" value="GENERAL TRANSCRIPTION FACTOR 3C POLYPEPTIDE 4"/>
    <property type="match status" value="1"/>
</dbReference>
<dbReference type="InterPro" id="IPR036322">
    <property type="entry name" value="WD40_repeat_dom_sf"/>
</dbReference>
<evidence type="ECO:0008006" key="5">
    <source>
        <dbReference type="Google" id="ProtNLM"/>
    </source>
</evidence>
<reference evidence="3 4" key="1">
    <citation type="submission" date="2015-04" db="EMBL/GenBank/DDBJ databases">
        <title>Complete genome sequence of Schizopora paradoxa KUC8140, a cosmopolitan wood degrader in East Asia.</title>
        <authorList>
            <consortium name="DOE Joint Genome Institute"/>
            <person name="Min B."/>
            <person name="Park H."/>
            <person name="Jang Y."/>
            <person name="Kim J.-J."/>
            <person name="Kim K.H."/>
            <person name="Pangilinan J."/>
            <person name="Lipzen A."/>
            <person name="Riley R."/>
            <person name="Grigoriev I.V."/>
            <person name="Spatafora J.W."/>
            <person name="Choi I.-G."/>
        </authorList>
    </citation>
    <scope>NUCLEOTIDE SEQUENCE [LARGE SCALE GENOMIC DNA]</scope>
    <source>
        <strain evidence="3 4">KUC8140</strain>
    </source>
</reference>
<feature type="domain" description="Transcription factor IIIC 90kDa subunit N-terminal" evidence="1">
    <location>
        <begin position="26"/>
        <end position="441"/>
    </location>
</feature>
<dbReference type="InterPro" id="IPR024764">
    <property type="entry name" value="TFIIIC_Znf"/>
</dbReference>
<name>A0A0H2S8P2_9AGAM</name>
<protein>
    <recommendedName>
        <fullName evidence="5">Transcription factor IIIC putative zinc-finger domain-containing protein</fullName>
    </recommendedName>
</protein>
<dbReference type="OrthoDB" id="421374at2759"/>
<dbReference type="Pfam" id="PF12657">
    <property type="entry name" value="TFIIIC_delta"/>
    <property type="match status" value="1"/>
</dbReference>